<dbReference type="InterPro" id="IPR029036">
    <property type="entry name" value="P5CR_dimer"/>
</dbReference>
<dbReference type="Gene3D" id="1.10.3730.10">
    <property type="entry name" value="ProC C-terminal domain-like"/>
    <property type="match status" value="1"/>
</dbReference>
<dbReference type="InterPro" id="IPR000304">
    <property type="entry name" value="Pyrroline-COOH_reductase"/>
</dbReference>
<evidence type="ECO:0000259" key="5">
    <source>
        <dbReference type="Pfam" id="PF03807"/>
    </source>
</evidence>
<dbReference type="SUPFAM" id="SSF51735">
    <property type="entry name" value="NAD(P)-binding Rossmann-fold domains"/>
    <property type="match status" value="1"/>
</dbReference>
<sequence length="236" mass="25091">MKIAFIGGGVMGEAMIRGILNKGLTTPQDIIVNDVSAARLASLKKEYRVRVTDDYGIAVKDSNIVVIAVKPQNLAELMPELEGRFTRGQLVLSIVAGAAMATIAKGLEHRSVVRAMPNTPAQIGQGMSVWTASSEASQRQKGMARSILGALGREIYVPDEKYIDMATAVSGSGPAYIFLVIEALVDAAVKIGLPHEMVEELVVQTVLGAARLAQETGQHPKELRDRVTSPGGTTAQ</sequence>
<dbReference type="FunFam" id="1.10.3730.10:FF:000001">
    <property type="entry name" value="Pyrroline-5-carboxylate reductase"/>
    <property type="match status" value="1"/>
</dbReference>
<feature type="domain" description="Pyrroline-5-carboxylate reductase dimerisation" evidence="6">
    <location>
        <begin position="160"/>
        <end position="236"/>
    </location>
</feature>
<gene>
    <name evidence="7" type="ORF">S12H4_11531</name>
</gene>
<proteinExistence type="inferred from homology"/>
<evidence type="ECO:0008006" key="8">
    <source>
        <dbReference type="Google" id="ProtNLM"/>
    </source>
</evidence>
<feature type="non-terminal residue" evidence="7">
    <location>
        <position position="236"/>
    </location>
</feature>
<dbReference type="GO" id="GO:0055129">
    <property type="term" value="P:L-proline biosynthetic process"/>
    <property type="evidence" value="ECO:0007669"/>
    <property type="project" value="TreeGrafter"/>
</dbReference>
<feature type="region of interest" description="Disordered" evidence="4">
    <location>
        <begin position="214"/>
        <end position="236"/>
    </location>
</feature>
<accession>X1T9A0</accession>
<organism evidence="7">
    <name type="scientific">marine sediment metagenome</name>
    <dbReference type="NCBI Taxonomy" id="412755"/>
    <lineage>
        <taxon>unclassified sequences</taxon>
        <taxon>metagenomes</taxon>
        <taxon>ecological metagenomes</taxon>
    </lineage>
</organism>
<dbReference type="Gene3D" id="3.40.50.720">
    <property type="entry name" value="NAD(P)-binding Rossmann-like Domain"/>
    <property type="match status" value="1"/>
</dbReference>
<dbReference type="PANTHER" id="PTHR11645:SF66">
    <property type="entry name" value="PYRROLINE-5-CARBOXYLATE REDUCTASE"/>
    <property type="match status" value="1"/>
</dbReference>
<dbReference type="AlphaFoldDB" id="X1T9A0"/>
<dbReference type="NCBIfam" id="TIGR00112">
    <property type="entry name" value="proC"/>
    <property type="match status" value="1"/>
</dbReference>
<dbReference type="PIRSF" id="PIRSF000193">
    <property type="entry name" value="Pyrrol-5-carb_rd"/>
    <property type="match status" value="1"/>
</dbReference>
<comment type="similarity">
    <text evidence="1">Belongs to the pyrroline-5-carboxylate reductase family.</text>
</comment>
<comment type="caution">
    <text evidence="7">The sequence shown here is derived from an EMBL/GenBank/DDBJ whole genome shotgun (WGS) entry which is preliminary data.</text>
</comment>
<dbReference type="InterPro" id="IPR028939">
    <property type="entry name" value="P5C_Rdtase_cat_N"/>
</dbReference>
<dbReference type="SUPFAM" id="SSF48179">
    <property type="entry name" value="6-phosphogluconate dehydrogenase C-terminal domain-like"/>
    <property type="match status" value="1"/>
</dbReference>
<dbReference type="Pfam" id="PF14748">
    <property type="entry name" value="P5CR_dimer"/>
    <property type="match status" value="1"/>
</dbReference>
<dbReference type="InterPro" id="IPR036291">
    <property type="entry name" value="NAD(P)-bd_dom_sf"/>
</dbReference>
<evidence type="ECO:0000313" key="7">
    <source>
        <dbReference type="EMBL" id="GAI76564.1"/>
    </source>
</evidence>
<protein>
    <recommendedName>
        <fullName evidence="8">Pyrroline-5-carboxylate reductase</fullName>
    </recommendedName>
</protein>
<keyword evidence="2" id="KW-0521">NADP</keyword>
<dbReference type="HAMAP" id="MF_01925">
    <property type="entry name" value="P5C_reductase"/>
    <property type="match status" value="1"/>
</dbReference>
<name>X1T9A0_9ZZZZ</name>
<dbReference type="PANTHER" id="PTHR11645">
    <property type="entry name" value="PYRROLINE-5-CARBOXYLATE REDUCTASE"/>
    <property type="match status" value="1"/>
</dbReference>
<evidence type="ECO:0000256" key="2">
    <source>
        <dbReference type="ARBA" id="ARBA00022857"/>
    </source>
</evidence>
<feature type="domain" description="Pyrroline-5-carboxylate reductase catalytic N-terminal" evidence="5">
    <location>
        <begin position="2"/>
        <end position="97"/>
    </location>
</feature>
<evidence type="ECO:0000256" key="4">
    <source>
        <dbReference type="SAM" id="MobiDB-lite"/>
    </source>
</evidence>
<dbReference type="EMBL" id="BARW01005200">
    <property type="protein sequence ID" value="GAI76564.1"/>
    <property type="molecule type" value="Genomic_DNA"/>
</dbReference>
<dbReference type="InterPro" id="IPR008927">
    <property type="entry name" value="6-PGluconate_DH-like_C_sf"/>
</dbReference>
<evidence type="ECO:0000256" key="3">
    <source>
        <dbReference type="ARBA" id="ARBA00023002"/>
    </source>
</evidence>
<keyword evidence="3" id="KW-0560">Oxidoreductase</keyword>
<reference evidence="7" key="1">
    <citation type="journal article" date="2014" name="Front. Microbiol.">
        <title>High frequency of phylogenetically diverse reductive dehalogenase-homologous genes in deep subseafloor sedimentary metagenomes.</title>
        <authorList>
            <person name="Kawai M."/>
            <person name="Futagami T."/>
            <person name="Toyoda A."/>
            <person name="Takaki Y."/>
            <person name="Nishi S."/>
            <person name="Hori S."/>
            <person name="Arai W."/>
            <person name="Tsubouchi T."/>
            <person name="Morono Y."/>
            <person name="Uchiyama I."/>
            <person name="Ito T."/>
            <person name="Fujiyama A."/>
            <person name="Inagaki F."/>
            <person name="Takami H."/>
        </authorList>
    </citation>
    <scope>NUCLEOTIDE SEQUENCE</scope>
    <source>
        <strain evidence="7">Expedition CK06-06</strain>
    </source>
</reference>
<evidence type="ECO:0000259" key="6">
    <source>
        <dbReference type="Pfam" id="PF14748"/>
    </source>
</evidence>
<evidence type="ECO:0000256" key="1">
    <source>
        <dbReference type="ARBA" id="ARBA00005525"/>
    </source>
</evidence>
<dbReference type="Pfam" id="PF03807">
    <property type="entry name" value="F420_oxidored"/>
    <property type="match status" value="1"/>
</dbReference>
<feature type="compositionally biased region" description="Basic and acidic residues" evidence="4">
    <location>
        <begin position="218"/>
        <end position="227"/>
    </location>
</feature>
<dbReference type="GO" id="GO:0004735">
    <property type="term" value="F:pyrroline-5-carboxylate reductase activity"/>
    <property type="evidence" value="ECO:0007669"/>
    <property type="project" value="InterPro"/>
</dbReference>